<comment type="caution">
    <text evidence="3">The sequence shown here is derived from an EMBL/GenBank/DDBJ whole genome shotgun (WGS) entry which is preliminary data.</text>
</comment>
<dbReference type="InterPro" id="IPR015330">
    <property type="entry name" value="DNA_primase/pol_bifunc_N"/>
</dbReference>
<dbReference type="CDD" id="cd04859">
    <property type="entry name" value="Prim_Pol"/>
    <property type="match status" value="1"/>
</dbReference>
<accession>A0A6I4NVH2</accession>
<gene>
    <name evidence="3" type="ORF">GB864_07075</name>
</gene>
<dbReference type="Pfam" id="PF09250">
    <property type="entry name" value="Prim-Pol"/>
    <property type="match status" value="1"/>
</dbReference>
<protein>
    <recommendedName>
        <fullName evidence="2">DNA primase/polymerase bifunctional N-terminal domain-containing protein</fullName>
    </recommendedName>
</protein>
<dbReference type="AlphaFoldDB" id="A0A6I4NVH2"/>
<sequence length="286" mass="31258">MNGHGFRLLPLRPGTNIPAIRNWQNLATDDHDQIFAWRQEFPGCNWGVRTGDGLGVLDLDTKNDEHGFGGFDSLIDVQEHYGVDLSNLPVVQTASGAHLYFRYDGHLPSKVPWLPHLDVKADGGHQVAGPGTRREVNGVGRVYEVIRGDLAKGLRGVPFAPPELIEAIRNTRGSRRSGTGRGSPSAGADLPSTEDAIRDGLPMGARDDFMHRLACRWWSKLGLDAHAEVYALGLTVWSETPDHDSFPWSQAEKCLMSAHRFVSAETASNLAVIDAWLHASNEGGRG</sequence>
<dbReference type="SUPFAM" id="SSF56747">
    <property type="entry name" value="Prim-pol domain"/>
    <property type="match status" value="1"/>
</dbReference>
<name>A0A6I4NVH2_9MICO</name>
<evidence type="ECO:0000313" key="4">
    <source>
        <dbReference type="Proteomes" id="UP000438182"/>
    </source>
</evidence>
<dbReference type="RefSeq" id="WP_160423647.1">
    <property type="nucleotide sequence ID" value="NZ_WSTA01000023.1"/>
</dbReference>
<evidence type="ECO:0000313" key="3">
    <source>
        <dbReference type="EMBL" id="MWB98310.1"/>
    </source>
</evidence>
<reference evidence="3 4" key="1">
    <citation type="submission" date="2019-12" db="EMBL/GenBank/DDBJ databases">
        <authorList>
            <person name="Kim Y.S."/>
        </authorList>
    </citation>
    <scope>NUCLEOTIDE SEQUENCE [LARGE SCALE GENOMIC DNA]</scope>
    <source>
        <strain evidence="3 4">MMS17-SY077</strain>
    </source>
</reference>
<dbReference type="EMBL" id="WSTA01000023">
    <property type="protein sequence ID" value="MWB98310.1"/>
    <property type="molecule type" value="Genomic_DNA"/>
</dbReference>
<evidence type="ECO:0000256" key="1">
    <source>
        <dbReference type="SAM" id="MobiDB-lite"/>
    </source>
</evidence>
<organism evidence="3 4">
    <name type="scientific">Agromyces seonyuensis</name>
    <dbReference type="NCBI Taxonomy" id="2662446"/>
    <lineage>
        <taxon>Bacteria</taxon>
        <taxon>Bacillati</taxon>
        <taxon>Actinomycetota</taxon>
        <taxon>Actinomycetes</taxon>
        <taxon>Micrococcales</taxon>
        <taxon>Microbacteriaceae</taxon>
        <taxon>Agromyces</taxon>
    </lineage>
</organism>
<proteinExistence type="predicted"/>
<dbReference type="SMART" id="SM00943">
    <property type="entry name" value="Prim-Pol"/>
    <property type="match status" value="1"/>
</dbReference>
<feature type="region of interest" description="Disordered" evidence="1">
    <location>
        <begin position="169"/>
        <end position="197"/>
    </location>
</feature>
<feature type="domain" description="DNA primase/polymerase bifunctional N-terminal" evidence="2">
    <location>
        <begin position="1"/>
        <end position="164"/>
    </location>
</feature>
<dbReference type="Proteomes" id="UP000438182">
    <property type="component" value="Unassembled WGS sequence"/>
</dbReference>
<evidence type="ECO:0000259" key="2">
    <source>
        <dbReference type="SMART" id="SM00943"/>
    </source>
</evidence>
<keyword evidence="4" id="KW-1185">Reference proteome</keyword>